<evidence type="ECO:0000313" key="1">
    <source>
        <dbReference type="EMBL" id="KAJ1674800.1"/>
    </source>
</evidence>
<comment type="caution">
    <text evidence="1">The sequence shown here is derived from an EMBL/GenBank/DDBJ whole genome shotgun (WGS) entry which is preliminary data.</text>
</comment>
<gene>
    <name evidence="1" type="ORF">EV182_002538</name>
</gene>
<accession>A0ACC1HHG7</accession>
<name>A0ACC1HHG7_9FUNG</name>
<proteinExistence type="predicted"/>
<evidence type="ECO:0000313" key="2">
    <source>
        <dbReference type="Proteomes" id="UP001145114"/>
    </source>
</evidence>
<keyword evidence="2" id="KW-1185">Reference proteome</keyword>
<dbReference type="EMBL" id="JAMZIH010005678">
    <property type="protein sequence ID" value="KAJ1674800.1"/>
    <property type="molecule type" value="Genomic_DNA"/>
</dbReference>
<sequence>AVVRQGTPHRDVLADQHAGTLLRAAEDLYGVGGEGSYRHGGAALDALMSLISATAHSVLVRSFIALMVSPRPLQDFGRYVLALWPAGDAASWLLGIPYALALTAGLVIRGAFDAALVALRHLLRAIARVVPSFVAEAAEGLIVANYAWVAASARSLSVFAVALGVRLLSGTFYIAGWWWAQFKSTIKDFNASTGLASSQGGYRFLVSSVAGATGTLDDGNGGWVWSLALQTPGATIMMSQSLLREPAYLDALADIGYSIPEDIIRTDPRGPHHHHPYLSHADREDARDPYATWLPLDWVLLAYRMAFVACITHAIVGPVFNWLALKLFAAHEPLAYLSAARPPLSAPLSPPWHVSAPRPTGAHGGSSHRRNRQESSNKKAQSRDTLTTTAATSRPGSAAGSSPPPPRYIRRARSLSLGL</sequence>
<organism evidence="1 2">
    <name type="scientific">Spiromyces aspiralis</name>
    <dbReference type="NCBI Taxonomy" id="68401"/>
    <lineage>
        <taxon>Eukaryota</taxon>
        <taxon>Fungi</taxon>
        <taxon>Fungi incertae sedis</taxon>
        <taxon>Zoopagomycota</taxon>
        <taxon>Kickxellomycotina</taxon>
        <taxon>Kickxellomycetes</taxon>
        <taxon>Kickxellales</taxon>
        <taxon>Kickxellaceae</taxon>
        <taxon>Spiromyces</taxon>
    </lineage>
</organism>
<reference evidence="1" key="1">
    <citation type="submission" date="2022-06" db="EMBL/GenBank/DDBJ databases">
        <title>Phylogenomic reconstructions and comparative analyses of Kickxellomycotina fungi.</title>
        <authorList>
            <person name="Reynolds N.K."/>
            <person name="Stajich J.E."/>
            <person name="Barry K."/>
            <person name="Grigoriev I.V."/>
            <person name="Crous P."/>
            <person name="Smith M.E."/>
        </authorList>
    </citation>
    <scope>NUCLEOTIDE SEQUENCE</scope>
    <source>
        <strain evidence="1">RSA 2271</strain>
    </source>
</reference>
<feature type="non-terminal residue" evidence="1">
    <location>
        <position position="1"/>
    </location>
</feature>
<protein>
    <submittedName>
        <fullName evidence="1">Uncharacterized protein</fullName>
    </submittedName>
</protein>
<dbReference type="Proteomes" id="UP001145114">
    <property type="component" value="Unassembled WGS sequence"/>
</dbReference>